<evidence type="ECO:0000313" key="4">
    <source>
        <dbReference type="EMBL" id="KAL0966360.1"/>
    </source>
</evidence>
<feature type="region of interest" description="Disordered" evidence="2">
    <location>
        <begin position="400"/>
        <end position="419"/>
    </location>
</feature>
<keyword evidence="5" id="KW-1185">Reference proteome</keyword>
<accession>A0ABD0W5S9</accession>
<dbReference type="EMBL" id="JAGEUA010000009">
    <property type="protein sequence ID" value="KAL0966360.1"/>
    <property type="molecule type" value="Genomic_DNA"/>
</dbReference>
<reference evidence="4 5" key="1">
    <citation type="submission" date="2024-06" db="EMBL/GenBank/DDBJ databases">
        <authorList>
            <person name="Pan Q."/>
            <person name="Wen M."/>
            <person name="Jouanno E."/>
            <person name="Zahm M."/>
            <person name="Klopp C."/>
            <person name="Cabau C."/>
            <person name="Louis A."/>
            <person name="Berthelot C."/>
            <person name="Parey E."/>
            <person name="Roest Crollius H."/>
            <person name="Montfort J."/>
            <person name="Robinson-Rechavi M."/>
            <person name="Bouchez O."/>
            <person name="Lampietro C."/>
            <person name="Lopez Roques C."/>
            <person name="Donnadieu C."/>
            <person name="Postlethwait J."/>
            <person name="Bobe J."/>
            <person name="Verreycken H."/>
            <person name="Guiguen Y."/>
        </authorList>
    </citation>
    <scope>NUCLEOTIDE SEQUENCE [LARGE SCALE GENOMIC DNA]</scope>
    <source>
        <strain evidence="4">Up_M1</strain>
        <tissue evidence="4">Testis</tissue>
    </source>
</reference>
<organism evidence="4 5">
    <name type="scientific">Umbra pygmaea</name>
    <name type="common">Eastern mudminnow</name>
    <dbReference type="NCBI Taxonomy" id="75934"/>
    <lineage>
        <taxon>Eukaryota</taxon>
        <taxon>Metazoa</taxon>
        <taxon>Chordata</taxon>
        <taxon>Craniata</taxon>
        <taxon>Vertebrata</taxon>
        <taxon>Euteleostomi</taxon>
        <taxon>Actinopterygii</taxon>
        <taxon>Neopterygii</taxon>
        <taxon>Teleostei</taxon>
        <taxon>Protacanthopterygii</taxon>
        <taxon>Esociformes</taxon>
        <taxon>Umbridae</taxon>
        <taxon>Umbra</taxon>
    </lineage>
</organism>
<dbReference type="PANTHER" id="PTHR35083">
    <property type="entry name" value="RGD1565685 PROTEIN"/>
    <property type="match status" value="1"/>
</dbReference>
<evidence type="ECO:0000256" key="2">
    <source>
        <dbReference type="SAM" id="MobiDB-lite"/>
    </source>
</evidence>
<feature type="domain" description="DRBM" evidence="3">
    <location>
        <begin position="471"/>
        <end position="537"/>
    </location>
</feature>
<dbReference type="InterPro" id="IPR014720">
    <property type="entry name" value="dsRBD_dom"/>
</dbReference>
<dbReference type="Proteomes" id="UP001557470">
    <property type="component" value="Unassembled WGS sequence"/>
</dbReference>
<feature type="domain" description="DRBM" evidence="3">
    <location>
        <begin position="330"/>
        <end position="393"/>
    </location>
</feature>
<gene>
    <name evidence="4" type="ORF">UPYG_G00294350</name>
</gene>
<evidence type="ECO:0000256" key="1">
    <source>
        <dbReference type="SAM" id="Coils"/>
    </source>
</evidence>
<dbReference type="Pfam" id="PF15112">
    <property type="entry name" value="DUF4559"/>
    <property type="match status" value="1"/>
</dbReference>
<dbReference type="CDD" id="cd00048">
    <property type="entry name" value="DSRM_SF"/>
    <property type="match status" value="1"/>
</dbReference>
<dbReference type="AlphaFoldDB" id="A0ABD0W5S9"/>
<keyword evidence="1" id="KW-0175">Coiled coil</keyword>
<dbReference type="PANTHER" id="PTHR35083:SF3">
    <property type="entry name" value="SI:CH211-91P5.3"/>
    <property type="match status" value="1"/>
</dbReference>
<feature type="region of interest" description="Disordered" evidence="2">
    <location>
        <begin position="567"/>
        <end position="602"/>
    </location>
</feature>
<feature type="coiled-coil region" evidence="1">
    <location>
        <begin position="237"/>
        <end position="264"/>
    </location>
</feature>
<dbReference type="SUPFAM" id="SSF54768">
    <property type="entry name" value="dsRNA-binding domain-like"/>
    <property type="match status" value="1"/>
</dbReference>
<name>A0ABD0W5S9_UMBPY</name>
<dbReference type="Gene3D" id="3.30.160.20">
    <property type="match status" value="3"/>
</dbReference>
<dbReference type="SMART" id="SM00358">
    <property type="entry name" value="DSRM"/>
    <property type="match status" value="2"/>
</dbReference>
<protein>
    <recommendedName>
        <fullName evidence="3">DRBM domain-containing protein</fullName>
    </recommendedName>
</protein>
<sequence length="1189" mass="132864">MDSFRRFQDDGYKNWIKTTMGLNCLKSRLGEFLENETKKYHEEIRNKVKPLSKGALCKTNCDPKVNSRSNQVPKVCKEVCEQWRDAILSYHKGGPVYWHNSKPYLWPTKQWEVAKVHMSFGNREHTTVDEFDISAFLSLMSSCIYFRKFVEPNLITKVTIVRNKVMHSADFRVKRMDLETYLRQMKALGHALENDCPDLRELAEEIDQIQNKDFGFMVNRVESDSPAASTEDIRKMEQFLSQEQQILKEKLECLSQRYEKDQETALTPEERQCVWMFLEGNKDLQETLAPQWERLTEVQKRVDMLTNRVDSLERNIHAPDSEFNSEVFRYKNHLYEEAQRRGWPEPVFSEIKEASGYRGRVMVRGLAFEGTQVYRGRKTAHQEVAKLALSKLPANLSELANDTEEGGASSNQSDQPTNISCTGPTFFGSVTVVLNTNIPSGDSHSEETEAVESAYRKLAVLLNLPQSDSFSKAAVLKHCETRDVQPPLEAVTVNEEGRSYHCTLRFTGPITFYVLEGCSKKKQAQQQAAKVAFQRLSGVLSSKKVLGENYVSALKELLEAQTPQLDPPIYKVTDRGGEEGEGKEKEVQSEEGEACPPIPSATMMPIVNPAERQEILVTPMDSSVTTAPMDPTVTMDTMAMDTTVVENNTIARKTHEGGASVADTRQATPTLPEERSGSSDIKQFFACVTVRIQKDRVPCEASTQEGALQAAYCSLLQALSLDPPNRAGGEQQCVLEFFRQKQSAPPKEECVTTMDGKHSCTLGIVGELTFNSPEAAPKKQQAEQWAAREALKHLSGFLSGVMGGDTTGSNPNYKGRLQELLAKYGGGAKPEYTTPEANRINPGPAAGQVTGDMPGSTQQSDKLSVSIVVDMATRPEDSGPPPPKRAAGGEMEEIRRCLSLCGMHPPRVVCESVYVEQLCEWGVEVQLERYIFQNDTRFSSKKEAIRVSYHILGTAGEICQSAADPVQSTAKVKTFFTQRGFHLPLEDVKESETGRFCCNLRDITCVFSYCGQGSSEDAARQSAYEKAFAQLAPFIGHSVSVAPPSSAEEAEQRLRTLLEKASGLKPARSALKGTQFRSSAQLRFSGYSMEIQCAGNKKNIRAKLCQTLLGLLGEEHKGTSVRNILDEWFVKRELKKPVFEDNPSGTKVTFSTPLLCSYTDWQDSVEKAEKRLVDELQRRMKCMCDLSTN</sequence>
<feature type="region of interest" description="Disordered" evidence="2">
    <location>
        <begin position="833"/>
        <end position="861"/>
    </location>
</feature>
<evidence type="ECO:0000313" key="5">
    <source>
        <dbReference type="Proteomes" id="UP001557470"/>
    </source>
</evidence>
<dbReference type="InterPro" id="IPR027897">
    <property type="entry name" value="DUF4559"/>
</dbReference>
<feature type="region of interest" description="Disordered" evidence="2">
    <location>
        <begin position="655"/>
        <end position="677"/>
    </location>
</feature>
<proteinExistence type="predicted"/>
<feature type="compositionally biased region" description="Polar residues" evidence="2">
    <location>
        <begin position="408"/>
        <end position="419"/>
    </location>
</feature>
<evidence type="ECO:0000259" key="3">
    <source>
        <dbReference type="SMART" id="SM00358"/>
    </source>
</evidence>
<feature type="compositionally biased region" description="Basic and acidic residues" evidence="2">
    <location>
        <begin position="572"/>
        <end position="588"/>
    </location>
</feature>
<comment type="caution">
    <text evidence="4">The sequence shown here is derived from an EMBL/GenBank/DDBJ whole genome shotgun (WGS) entry which is preliminary data.</text>
</comment>